<dbReference type="RefSeq" id="WP_009377803.1">
    <property type="nucleotide sequence ID" value="NZ_FOTC01000008.1"/>
</dbReference>
<protein>
    <submittedName>
        <fullName evidence="1">Uncharacterized protein</fullName>
    </submittedName>
</protein>
<gene>
    <name evidence="1" type="ORF">SAMN04487950_4237</name>
</gene>
<dbReference type="EMBL" id="FOTC01000008">
    <property type="protein sequence ID" value="SFL56503.1"/>
    <property type="molecule type" value="Genomic_DNA"/>
</dbReference>
<name>A0A1I4IR82_9EURY</name>
<dbReference type="Proteomes" id="UP000199607">
    <property type="component" value="Unassembled WGS sequence"/>
</dbReference>
<dbReference type="AlphaFoldDB" id="A0A1I4IR82"/>
<proteinExistence type="predicted"/>
<evidence type="ECO:0000313" key="1">
    <source>
        <dbReference type="EMBL" id="SFL56503.1"/>
    </source>
</evidence>
<sequence>MSERTPLTELSAVEYIERLQGDAELVCTDDGCLSYPRRISPDRPYSARLALEDPTCSECGSGLALQGHS</sequence>
<accession>A0A1I4IR82</accession>
<organism evidence="1 2">
    <name type="scientific">Halogranum rubrum</name>
    <dbReference type="NCBI Taxonomy" id="553466"/>
    <lineage>
        <taxon>Archaea</taxon>
        <taxon>Methanobacteriati</taxon>
        <taxon>Methanobacteriota</taxon>
        <taxon>Stenosarchaea group</taxon>
        <taxon>Halobacteria</taxon>
        <taxon>Halobacteriales</taxon>
        <taxon>Haloferacaceae</taxon>
    </lineage>
</organism>
<reference evidence="2" key="1">
    <citation type="submission" date="2016-10" db="EMBL/GenBank/DDBJ databases">
        <authorList>
            <person name="Varghese N."/>
            <person name="Submissions S."/>
        </authorList>
    </citation>
    <scope>NUCLEOTIDE SEQUENCE [LARGE SCALE GENOMIC DNA]</scope>
    <source>
        <strain evidence="2">CGMCC 1.7738</strain>
    </source>
</reference>
<keyword evidence="2" id="KW-1185">Reference proteome</keyword>
<evidence type="ECO:0000313" key="2">
    <source>
        <dbReference type="Proteomes" id="UP000199607"/>
    </source>
</evidence>